<evidence type="ECO:0000256" key="1">
    <source>
        <dbReference type="SAM" id="MobiDB-lite"/>
    </source>
</evidence>
<name>A0A978UHJ9_ZIZJJ</name>
<sequence length="113" mass="12691">MDGDKFGVWLRAEEGAFSVLRKGSQLHRIENPRKDFFDLYSNEELRINKEDQVIDPGRIPSSDLNHNSSPTRDPAYFPISNSNKLPRGPDVHSGIVEDPGATPDVTEERSISL</sequence>
<evidence type="ECO:0000313" key="2">
    <source>
        <dbReference type="EMBL" id="KAH7514280.1"/>
    </source>
</evidence>
<dbReference type="Proteomes" id="UP000813462">
    <property type="component" value="Unassembled WGS sequence"/>
</dbReference>
<organism evidence="2 3">
    <name type="scientific">Ziziphus jujuba var. spinosa</name>
    <dbReference type="NCBI Taxonomy" id="714518"/>
    <lineage>
        <taxon>Eukaryota</taxon>
        <taxon>Viridiplantae</taxon>
        <taxon>Streptophyta</taxon>
        <taxon>Embryophyta</taxon>
        <taxon>Tracheophyta</taxon>
        <taxon>Spermatophyta</taxon>
        <taxon>Magnoliopsida</taxon>
        <taxon>eudicotyledons</taxon>
        <taxon>Gunneridae</taxon>
        <taxon>Pentapetalae</taxon>
        <taxon>rosids</taxon>
        <taxon>fabids</taxon>
        <taxon>Rosales</taxon>
        <taxon>Rhamnaceae</taxon>
        <taxon>Paliureae</taxon>
        <taxon>Ziziphus</taxon>
    </lineage>
</organism>
<reference evidence="2" key="1">
    <citation type="journal article" date="2021" name="Front. Plant Sci.">
        <title>Chromosome-Scale Genome Assembly for Chinese Sour Jujube and Insights Into Its Genome Evolution and Domestication Signature.</title>
        <authorList>
            <person name="Shen L.-Y."/>
            <person name="Luo H."/>
            <person name="Wang X.-L."/>
            <person name="Wang X.-M."/>
            <person name="Qiu X.-J."/>
            <person name="Liu H."/>
            <person name="Zhou S.-S."/>
            <person name="Jia K.-H."/>
            <person name="Nie S."/>
            <person name="Bao Y.-T."/>
            <person name="Zhang R.-G."/>
            <person name="Yun Q.-Z."/>
            <person name="Chai Y.-H."/>
            <person name="Lu J.-Y."/>
            <person name="Li Y."/>
            <person name="Zhao S.-W."/>
            <person name="Mao J.-F."/>
            <person name="Jia S.-G."/>
            <person name="Mao Y.-M."/>
        </authorList>
    </citation>
    <scope>NUCLEOTIDE SEQUENCE</scope>
    <source>
        <strain evidence="2">AT0</strain>
        <tissue evidence="2">Leaf</tissue>
    </source>
</reference>
<comment type="caution">
    <text evidence="2">The sequence shown here is derived from an EMBL/GenBank/DDBJ whole genome shotgun (WGS) entry which is preliminary data.</text>
</comment>
<protein>
    <submittedName>
        <fullName evidence="2">Uncharacterized protein</fullName>
    </submittedName>
</protein>
<proteinExistence type="predicted"/>
<accession>A0A978UHJ9</accession>
<dbReference type="AlphaFoldDB" id="A0A978UHJ9"/>
<feature type="region of interest" description="Disordered" evidence="1">
    <location>
        <begin position="51"/>
        <end position="113"/>
    </location>
</feature>
<gene>
    <name evidence="2" type="ORF">FEM48_Zijuj11G0071900</name>
</gene>
<dbReference type="EMBL" id="JAEACU010000011">
    <property type="protein sequence ID" value="KAH7514280.1"/>
    <property type="molecule type" value="Genomic_DNA"/>
</dbReference>
<feature type="compositionally biased region" description="Polar residues" evidence="1">
    <location>
        <begin position="62"/>
        <end position="71"/>
    </location>
</feature>
<evidence type="ECO:0000313" key="3">
    <source>
        <dbReference type="Proteomes" id="UP000813462"/>
    </source>
</evidence>